<reference evidence="2 3" key="1">
    <citation type="submission" date="2014-02" db="EMBL/GenBank/DDBJ databases">
        <title>The genome sequence of Colletotrichum simmondsii CBS122122.</title>
        <authorList>
            <person name="Baroncelli R."/>
            <person name="Thon M.R."/>
        </authorList>
    </citation>
    <scope>NUCLEOTIDE SEQUENCE [LARGE SCALE GENOMIC DNA]</scope>
    <source>
        <strain evidence="2 3">CBS122122</strain>
    </source>
</reference>
<evidence type="ECO:0000313" key="3">
    <source>
        <dbReference type="Proteomes" id="UP000070328"/>
    </source>
</evidence>
<dbReference type="AlphaFoldDB" id="A0A135TKL1"/>
<gene>
    <name evidence="2" type="ORF">CSIM01_13035</name>
</gene>
<evidence type="ECO:0000313" key="2">
    <source>
        <dbReference type="EMBL" id="KXH48678.1"/>
    </source>
</evidence>
<comment type="caution">
    <text evidence="2">The sequence shown here is derived from an EMBL/GenBank/DDBJ whole genome shotgun (WGS) entry which is preliminary data.</text>
</comment>
<dbReference type="EMBL" id="JFBX01000128">
    <property type="protein sequence ID" value="KXH48678.1"/>
    <property type="molecule type" value="Genomic_DNA"/>
</dbReference>
<evidence type="ECO:0000256" key="1">
    <source>
        <dbReference type="SAM" id="MobiDB-lite"/>
    </source>
</evidence>
<proteinExistence type="predicted"/>
<protein>
    <submittedName>
        <fullName evidence="2">Uncharacterized protein</fullName>
    </submittedName>
</protein>
<name>A0A135TKL1_9PEZI</name>
<sequence length="74" mass="8565">MRLKDRLSQQQASGDLRSKDQDDGVGQIRSDNVEIRRYYTEHQTRYVWCSVGGDLELNDKGLAWLPRRTTPSTP</sequence>
<accession>A0A135TKL1</accession>
<organism evidence="2 3">
    <name type="scientific">Colletotrichum simmondsii</name>
    <dbReference type="NCBI Taxonomy" id="703756"/>
    <lineage>
        <taxon>Eukaryota</taxon>
        <taxon>Fungi</taxon>
        <taxon>Dikarya</taxon>
        <taxon>Ascomycota</taxon>
        <taxon>Pezizomycotina</taxon>
        <taxon>Sordariomycetes</taxon>
        <taxon>Hypocreomycetidae</taxon>
        <taxon>Glomerellales</taxon>
        <taxon>Glomerellaceae</taxon>
        <taxon>Colletotrichum</taxon>
        <taxon>Colletotrichum acutatum species complex</taxon>
    </lineage>
</organism>
<keyword evidence="3" id="KW-1185">Reference proteome</keyword>
<dbReference type="Proteomes" id="UP000070328">
    <property type="component" value="Unassembled WGS sequence"/>
</dbReference>
<feature type="region of interest" description="Disordered" evidence="1">
    <location>
        <begin position="1"/>
        <end position="31"/>
    </location>
</feature>